<evidence type="ECO:0000313" key="1">
    <source>
        <dbReference type="EMBL" id="CAE0232737.1"/>
    </source>
</evidence>
<organism evidence="1">
    <name type="scientific">Strombidium rassoulzadegani</name>
    <dbReference type="NCBI Taxonomy" id="1082188"/>
    <lineage>
        <taxon>Eukaryota</taxon>
        <taxon>Sar</taxon>
        <taxon>Alveolata</taxon>
        <taxon>Ciliophora</taxon>
        <taxon>Intramacronucleata</taxon>
        <taxon>Spirotrichea</taxon>
        <taxon>Oligotrichia</taxon>
        <taxon>Strombidiidae</taxon>
        <taxon>Strombidium</taxon>
    </lineage>
</organism>
<dbReference type="AlphaFoldDB" id="A0A7S3FXS3"/>
<reference evidence="1" key="1">
    <citation type="submission" date="2021-01" db="EMBL/GenBank/DDBJ databases">
        <authorList>
            <person name="Corre E."/>
            <person name="Pelletier E."/>
            <person name="Niang G."/>
            <person name="Scheremetjew M."/>
            <person name="Finn R."/>
            <person name="Kale V."/>
            <person name="Holt S."/>
            <person name="Cochrane G."/>
            <person name="Meng A."/>
            <person name="Brown T."/>
            <person name="Cohen L."/>
        </authorList>
    </citation>
    <scope>NUCLEOTIDE SEQUENCE</scope>
    <source>
        <strain evidence="1">Ras09</strain>
    </source>
</reference>
<sequence length="138" mass="16337">MLKDEIKQFFSVRDVMGFKEKFTVKPLLSYEEIMERGLPLSPDLVDQYRENADELEALVPKMIKDEVLDAKLRAKLEHFYGIMMKLKVLAEEQKASLNLETGLFEMETTKFRLCSKDQLELIGLYAAYFRYSQFYNWN</sequence>
<gene>
    <name evidence="1" type="ORF">SRAS04492_LOCUS4535</name>
</gene>
<proteinExistence type="predicted"/>
<accession>A0A7S3FXS3</accession>
<protein>
    <submittedName>
        <fullName evidence="1">Uncharacterized protein</fullName>
    </submittedName>
</protein>
<dbReference type="EMBL" id="HBIA01008790">
    <property type="protein sequence ID" value="CAE0232737.1"/>
    <property type="molecule type" value="Transcribed_RNA"/>
</dbReference>
<name>A0A7S3FXS3_9SPIT</name>